<protein>
    <recommendedName>
        <fullName evidence="3">AAA+ ATPase domain-containing protein</fullName>
    </recommendedName>
</protein>
<sequence length="290" mass="32160">MKFAKALRKKAKLRLALTGPSGSGKTYGALEIAKGLGGKTAVIDTEKGSASLYSDRFNFDVLELDPPFTPERFIEAIGAAQEAGYDNLIIDSITHEWSGSGGCLELLDGLAKAKYRGNTWSAWSEITPRHNAFLDAILRSDLHIIATMRSKTETAQVDKGNGKKGVDKLGMKSEQRDGVEYEFTTVLDLNHETHTAMASKDRTGLFSNAEVTQLNELTGKKLMDWLNDGRTKAEVDLSHFTDIAMETQDMDELKNAFREAYNALRDTSEQVEAQKIYELRKEELTKQEAA</sequence>
<dbReference type="SUPFAM" id="SSF52540">
    <property type="entry name" value="P-loop containing nucleoside triphosphate hydrolases"/>
    <property type="match status" value="1"/>
</dbReference>
<accession>B6XGQ9</accession>
<evidence type="ECO:0008006" key="3">
    <source>
        <dbReference type="Google" id="ProtNLM"/>
    </source>
</evidence>
<organism evidence="1 2">
    <name type="scientific">Providencia alcalifaciens DSM 30120</name>
    <dbReference type="NCBI Taxonomy" id="520999"/>
    <lineage>
        <taxon>Bacteria</taxon>
        <taxon>Pseudomonadati</taxon>
        <taxon>Pseudomonadota</taxon>
        <taxon>Gammaproteobacteria</taxon>
        <taxon>Enterobacterales</taxon>
        <taxon>Morganellaceae</taxon>
        <taxon>Providencia</taxon>
    </lineage>
</organism>
<evidence type="ECO:0000313" key="2">
    <source>
        <dbReference type="Proteomes" id="UP000003729"/>
    </source>
</evidence>
<dbReference type="Proteomes" id="UP000003729">
    <property type="component" value="Unassembled WGS sequence"/>
</dbReference>
<dbReference type="EMBL" id="ABXW01000051">
    <property type="protein sequence ID" value="EEB45456.1"/>
    <property type="molecule type" value="Genomic_DNA"/>
</dbReference>
<dbReference type="AlphaFoldDB" id="B6XGQ9"/>
<dbReference type="RefSeq" id="WP_006659482.1">
    <property type="nucleotide sequence ID" value="NZ_ABXW01000051.1"/>
</dbReference>
<proteinExistence type="predicted"/>
<reference evidence="1 2" key="1">
    <citation type="submission" date="2008-10" db="EMBL/GenBank/DDBJ databases">
        <title>Draft genome sequence of Providencia alcalifaciens (DSM 30120).</title>
        <authorList>
            <person name="Sudarsanam P."/>
            <person name="Ley R."/>
            <person name="Guruge J."/>
            <person name="Turnbaugh P.J."/>
            <person name="Mahowald M."/>
            <person name="Liep D."/>
            <person name="Gordon J."/>
        </authorList>
    </citation>
    <scope>NUCLEOTIDE SEQUENCE [LARGE SCALE GENOMIC DNA]</scope>
    <source>
        <strain evidence="1 2">DSM 30120</strain>
    </source>
</reference>
<name>B6XGQ9_9GAMM</name>
<gene>
    <name evidence="1" type="ORF">PROVALCAL_02545</name>
</gene>
<dbReference type="eggNOG" id="COG0470">
    <property type="taxonomic scope" value="Bacteria"/>
</dbReference>
<dbReference type="InterPro" id="IPR027417">
    <property type="entry name" value="P-loop_NTPase"/>
</dbReference>
<reference evidence="1 2" key="2">
    <citation type="submission" date="2008-10" db="EMBL/GenBank/DDBJ databases">
        <authorList>
            <person name="Fulton L."/>
            <person name="Clifton S."/>
            <person name="Fulton B."/>
            <person name="Xu J."/>
            <person name="Minx P."/>
            <person name="Pepin K.H."/>
            <person name="Johnson M."/>
            <person name="Bhonagiri V."/>
            <person name="Nash W.E."/>
            <person name="Mardis E.R."/>
            <person name="Wilson R.K."/>
        </authorList>
    </citation>
    <scope>NUCLEOTIDE SEQUENCE [LARGE SCALE GENOMIC DNA]</scope>
    <source>
        <strain evidence="1 2">DSM 30120</strain>
    </source>
</reference>
<dbReference type="Pfam" id="PF13479">
    <property type="entry name" value="AAA_24"/>
    <property type="match status" value="1"/>
</dbReference>
<dbReference type="Gene3D" id="3.40.50.300">
    <property type="entry name" value="P-loop containing nucleotide triphosphate hydrolases"/>
    <property type="match status" value="1"/>
</dbReference>
<comment type="caution">
    <text evidence="1">The sequence shown here is derived from an EMBL/GenBank/DDBJ whole genome shotgun (WGS) entry which is preliminary data.</text>
</comment>
<evidence type="ECO:0000313" key="1">
    <source>
        <dbReference type="EMBL" id="EEB45456.1"/>
    </source>
</evidence>